<feature type="transmembrane region" description="Helical" evidence="1">
    <location>
        <begin position="136"/>
        <end position="154"/>
    </location>
</feature>
<dbReference type="AlphaFoldDB" id="A0A1Q9DIY1"/>
<sequence length="315" mass="34142">MQGDVVRLHGLQKKPSLNGALALILLKHSEGRWVVRPYGVTSEPFAVRTANMQRGRELPESLRQGLFVAVALSVLLVAVAARAGPRSRLRALVPVASLLWFLVAVLGCYYLHAPLLASGVYVPAISEMGISSSARLLYRVAFGLCGFLLAVTLLQMHDLMSKHHSDISVQDSGLLWGLLASFGITLQGVCTLRLDFGMETVLHLSGAMVTMFGTFSHAERSNGWFKSLPDGSPLLRRGWRGFGLSLRKDHFEALGSGSSPLLAIFMVPLLLQGGKRLGLFAELNVVENCMGIMQWAVVAGIAAFFCSYAFDLMAV</sequence>
<protein>
    <submittedName>
        <fullName evidence="2">Uncharacterized protein</fullName>
    </submittedName>
</protein>
<feature type="transmembrane region" description="Helical" evidence="1">
    <location>
        <begin position="291"/>
        <end position="310"/>
    </location>
</feature>
<gene>
    <name evidence="2" type="ORF">AK812_SmicGene22782</name>
</gene>
<keyword evidence="3" id="KW-1185">Reference proteome</keyword>
<dbReference type="EMBL" id="LSRX01000516">
    <property type="protein sequence ID" value="OLP95119.1"/>
    <property type="molecule type" value="Genomic_DNA"/>
</dbReference>
<feature type="transmembrane region" description="Helical" evidence="1">
    <location>
        <begin position="174"/>
        <end position="194"/>
    </location>
</feature>
<organism evidence="2 3">
    <name type="scientific">Symbiodinium microadriaticum</name>
    <name type="common">Dinoflagellate</name>
    <name type="synonym">Zooxanthella microadriatica</name>
    <dbReference type="NCBI Taxonomy" id="2951"/>
    <lineage>
        <taxon>Eukaryota</taxon>
        <taxon>Sar</taxon>
        <taxon>Alveolata</taxon>
        <taxon>Dinophyceae</taxon>
        <taxon>Suessiales</taxon>
        <taxon>Symbiodiniaceae</taxon>
        <taxon>Symbiodinium</taxon>
    </lineage>
</organism>
<keyword evidence="1" id="KW-0812">Transmembrane</keyword>
<accession>A0A1Q9DIY1</accession>
<dbReference type="Proteomes" id="UP000186817">
    <property type="component" value="Unassembled WGS sequence"/>
</dbReference>
<reference evidence="2 3" key="1">
    <citation type="submission" date="2016-02" db="EMBL/GenBank/DDBJ databases">
        <title>Genome analysis of coral dinoflagellate symbionts highlights evolutionary adaptations to a symbiotic lifestyle.</title>
        <authorList>
            <person name="Aranda M."/>
            <person name="Li Y."/>
            <person name="Liew Y.J."/>
            <person name="Baumgarten S."/>
            <person name="Simakov O."/>
            <person name="Wilson M."/>
            <person name="Piel J."/>
            <person name="Ashoor H."/>
            <person name="Bougouffa S."/>
            <person name="Bajic V.B."/>
            <person name="Ryu T."/>
            <person name="Ravasi T."/>
            <person name="Bayer T."/>
            <person name="Micklem G."/>
            <person name="Kim H."/>
            <person name="Bhak J."/>
            <person name="Lajeunesse T.C."/>
            <person name="Voolstra C.R."/>
        </authorList>
    </citation>
    <scope>NUCLEOTIDE SEQUENCE [LARGE SCALE GENOMIC DNA]</scope>
    <source>
        <strain evidence="2 3">CCMP2467</strain>
    </source>
</reference>
<feature type="transmembrane region" description="Helical" evidence="1">
    <location>
        <begin position="253"/>
        <end position="271"/>
    </location>
</feature>
<name>A0A1Q9DIY1_SYMMI</name>
<dbReference type="OMA" id="ARICAHV"/>
<comment type="caution">
    <text evidence="2">The sequence shown here is derived from an EMBL/GenBank/DDBJ whole genome shotgun (WGS) entry which is preliminary data.</text>
</comment>
<feature type="transmembrane region" description="Helical" evidence="1">
    <location>
        <begin position="65"/>
        <end position="84"/>
    </location>
</feature>
<feature type="transmembrane region" description="Helical" evidence="1">
    <location>
        <begin position="91"/>
        <end position="112"/>
    </location>
</feature>
<proteinExistence type="predicted"/>
<evidence type="ECO:0000313" key="2">
    <source>
        <dbReference type="EMBL" id="OLP95119.1"/>
    </source>
</evidence>
<dbReference type="OrthoDB" id="422357at2759"/>
<keyword evidence="1" id="KW-1133">Transmembrane helix</keyword>
<evidence type="ECO:0000256" key="1">
    <source>
        <dbReference type="SAM" id="Phobius"/>
    </source>
</evidence>
<keyword evidence="1" id="KW-0472">Membrane</keyword>
<evidence type="ECO:0000313" key="3">
    <source>
        <dbReference type="Proteomes" id="UP000186817"/>
    </source>
</evidence>